<dbReference type="AlphaFoldDB" id="A0A660CF54"/>
<dbReference type="SMART" id="SM00382">
    <property type="entry name" value="AAA"/>
    <property type="match status" value="2"/>
</dbReference>
<dbReference type="NCBIfam" id="NF008453">
    <property type="entry name" value="PRK11308.1"/>
    <property type="match status" value="2"/>
</dbReference>
<dbReference type="InterPro" id="IPR027417">
    <property type="entry name" value="P-loop_NTPase"/>
</dbReference>
<dbReference type="InterPro" id="IPR003593">
    <property type="entry name" value="AAA+_ATPase"/>
</dbReference>
<dbReference type="PROSITE" id="PS50893">
    <property type="entry name" value="ABC_TRANSPORTER_2"/>
    <property type="match status" value="2"/>
</dbReference>
<organism evidence="7 8">
    <name type="scientific">Prauserella rugosa</name>
    <dbReference type="NCBI Taxonomy" id="43354"/>
    <lineage>
        <taxon>Bacteria</taxon>
        <taxon>Bacillati</taxon>
        <taxon>Actinomycetota</taxon>
        <taxon>Actinomycetes</taxon>
        <taxon>Pseudonocardiales</taxon>
        <taxon>Pseudonocardiaceae</taxon>
        <taxon>Prauserella</taxon>
    </lineage>
</organism>
<feature type="domain" description="ABC transporter" evidence="6">
    <location>
        <begin position="301"/>
        <end position="540"/>
    </location>
</feature>
<dbReference type="PANTHER" id="PTHR43776:SF7">
    <property type="entry name" value="D,D-DIPEPTIDE TRANSPORT ATP-BINDING PROTEIN DDPF-RELATED"/>
    <property type="match status" value="1"/>
</dbReference>
<feature type="region of interest" description="Disordered" evidence="5">
    <location>
        <begin position="263"/>
        <end position="296"/>
    </location>
</feature>
<dbReference type="InterPro" id="IPR003439">
    <property type="entry name" value="ABC_transporter-like_ATP-bd"/>
</dbReference>
<dbReference type="Pfam" id="PF08352">
    <property type="entry name" value="oligo_HPY"/>
    <property type="match status" value="2"/>
</dbReference>
<proteinExistence type="inferred from homology"/>
<evidence type="ECO:0000256" key="2">
    <source>
        <dbReference type="ARBA" id="ARBA00022448"/>
    </source>
</evidence>
<dbReference type="SUPFAM" id="SSF52540">
    <property type="entry name" value="P-loop containing nucleoside triphosphate hydrolases"/>
    <property type="match status" value="2"/>
</dbReference>
<dbReference type="PROSITE" id="PS00211">
    <property type="entry name" value="ABC_TRANSPORTER_1"/>
    <property type="match status" value="2"/>
</dbReference>
<evidence type="ECO:0000256" key="4">
    <source>
        <dbReference type="ARBA" id="ARBA00022840"/>
    </source>
</evidence>
<evidence type="ECO:0000256" key="5">
    <source>
        <dbReference type="SAM" id="MobiDB-lite"/>
    </source>
</evidence>
<keyword evidence="4 7" id="KW-0067">ATP-binding</keyword>
<keyword evidence="8" id="KW-1185">Reference proteome</keyword>
<protein>
    <submittedName>
        <fullName evidence="7">Peptide/nickel transport system ATP-binding protein</fullName>
    </submittedName>
</protein>
<dbReference type="GO" id="GO:0005524">
    <property type="term" value="F:ATP binding"/>
    <property type="evidence" value="ECO:0007669"/>
    <property type="project" value="UniProtKB-KW"/>
</dbReference>
<dbReference type="InterPro" id="IPR050319">
    <property type="entry name" value="ABC_transp_ATP-bind"/>
</dbReference>
<accession>A0A660CF54</accession>
<evidence type="ECO:0000256" key="3">
    <source>
        <dbReference type="ARBA" id="ARBA00022741"/>
    </source>
</evidence>
<feature type="domain" description="ABC transporter" evidence="6">
    <location>
        <begin position="11"/>
        <end position="264"/>
    </location>
</feature>
<dbReference type="NCBIfam" id="NF007739">
    <property type="entry name" value="PRK10419.1"/>
    <property type="match status" value="2"/>
</dbReference>
<dbReference type="RefSeq" id="WP_030530561.1">
    <property type="nucleotide sequence ID" value="NZ_JOIJ01000002.1"/>
</dbReference>
<dbReference type="GO" id="GO:0015833">
    <property type="term" value="P:peptide transport"/>
    <property type="evidence" value="ECO:0007669"/>
    <property type="project" value="InterPro"/>
</dbReference>
<comment type="caution">
    <text evidence="7">The sequence shown here is derived from an EMBL/GenBank/DDBJ whole genome shotgun (WGS) entry which is preliminary data.</text>
</comment>
<evidence type="ECO:0000313" key="7">
    <source>
        <dbReference type="EMBL" id="TWH19515.1"/>
    </source>
</evidence>
<evidence type="ECO:0000313" key="8">
    <source>
        <dbReference type="Proteomes" id="UP000317303"/>
    </source>
</evidence>
<keyword evidence="3" id="KW-0547">Nucleotide-binding</keyword>
<dbReference type="GO" id="GO:0055085">
    <property type="term" value="P:transmembrane transport"/>
    <property type="evidence" value="ECO:0007669"/>
    <property type="project" value="UniProtKB-ARBA"/>
</dbReference>
<comment type="similarity">
    <text evidence="1">Belongs to the ABC transporter superfamily.</text>
</comment>
<name>A0A660CF54_9PSEU</name>
<sequence length="546" mass="58382">MTTQVAVTHALVVDDLRVDTTGGQPVLRGVSYDIAPGEVLALVGESGSGKTTAGLAALGHFRRGLTPTGGTITATGHDGTAMPVLDLDDRARRALRGRTVAYIPQDPAASLNPALRIGRQIGEVLETHGYGASDDEREARVAEVLREVGLPGEEEYRRRYPHQLSGGQQQRVGIAMAFACRPGVVVLDEPTTGLDVTTQTLVLTTVARLTAEHATAALYITHDLAVVATIADRVAVLRGGEVVESGTVDEVLRSPAHAYTRELVDAVPHLDGPSTDGSDDTDSRDSRDGTDGTAPDTRAVLSVRELSVSYGEHRVLHDVSLDVQAGECLMLLGESGSGKTTLSQCIAGLNDRHTGAVALSGHELARSTAARTAEQLRSVQYVFQSPYSSLNPRKTIAQSVELPLRTLTDLDRDQRRERVHTTLERVRLDPELGGRLPDQLSGGQRQRAAIARALVTTPDVLLCDEVTSALDVSVQATIIELLCELRAELGTAMLFVTHNIALARHVADRIAVLRGGEVVESGPVDDVLTAPSHEYTRQLLDNTPRM</sequence>
<dbReference type="CDD" id="cd03257">
    <property type="entry name" value="ABC_NikE_OppD_transporters"/>
    <property type="match status" value="2"/>
</dbReference>
<dbReference type="Pfam" id="PF00005">
    <property type="entry name" value="ABC_tran"/>
    <property type="match status" value="2"/>
</dbReference>
<dbReference type="OrthoDB" id="3169708at2"/>
<reference evidence="7 8" key="1">
    <citation type="submission" date="2019-07" db="EMBL/GenBank/DDBJ databases">
        <title>R&amp;d 2014.</title>
        <authorList>
            <person name="Klenk H.-P."/>
        </authorList>
    </citation>
    <scope>NUCLEOTIDE SEQUENCE [LARGE SCALE GENOMIC DNA]</scope>
    <source>
        <strain evidence="7 8">DSM 43194</strain>
    </source>
</reference>
<dbReference type="PANTHER" id="PTHR43776">
    <property type="entry name" value="TRANSPORT ATP-BINDING PROTEIN"/>
    <property type="match status" value="1"/>
</dbReference>
<dbReference type="PROSITE" id="PS00675">
    <property type="entry name" value="SIGMA54_INTERACT_1"/>
    <property type="match status" value="1"/>
</dbReference>
<feature type="compositionally biased region" description="Basic and acidic residues" evidence="5">
    <location>
        <begin position="281"/>
        <end position="290"/>
    </location>
</feature>
<dbReference type="InterPro" id="IPR025662">
    <property type="entry name" value="Sigma_54_int_dom_ATP-bd_1"/>
</dbReference>
<keyword evidence="2" id="KW-0813">Transport</keyword>
<dbReference type="InterPro" id="IPR017871">
    <property type="entry name" value="ABC_transporter-like_CS"/>
</dbReference>
<dbReference type="InterPro" id="IPR013563">
    <property type="entry name" value="Oligopep_ABC_C"/>
</dbReference>
<evidence type="ECO:0000259" key="6">
    <source>
        <dbReference type="PROSITE" id="PS50893"/>
    </source>
</evidence>
<evidence type="ECO:0000256" key="1">
    <source>
        <dbReference type="ARBA" id="ARBA00005417"/>
    </source>
</evidence>
<dbReference type="EMBL" id="VLJV01000001">
    <property type="protein sequence ID" value="TWH19515.1"/>
    <property type="molecule type" value="Genomic_DNA"/>
</dbReference>
<dbReference type="Gene3D" id="3.40.50.300">
    <property type="entry name" value="P-loop containing nucleotide triphosphate hydrolases"/>
    <property type="match status" value="2"/>
</dbReference>
<gene>
    <name evidence="7" type="ORF">JD82_01342</name>
</gene>
<dbReference type="GO" id="GO:0016887">
    <property type="term" value="F:ATP hydrolysis activity"/>
    <property type="evidence" value="ECO:0007669"/>
    <property type="project" value="InterPro"/>
</dbReference>
<dbReference type="Proteomes" id="UP000317303">
    <property type="component" value="Unassembled WGS sequence"/>
</dbReference>